<feature type="short sequence motif" description="'HIGH' region" evidence="6">
    <location>
        <begin position="11"/>
        <end position="21"/>
    </location>
</feature>
<protein>
    <recommendedName>
        <fullName evidence="6">Methionine--tRNA ligase</fullName>
        <ecNumber evidence="6">6.1.1.10</ecNumber>
    </recommendedName>
    <alternativeName>
        <fullName evidence="6">Methionyl-tRNA synthetase</fullName>
        <shortName evidence="6">MetRS</shortName>
    </alternativeName>
</protein>
<feature type="binding site" evidence="6">
    <location>
        <position position="143"/>
    </location>
    <ligand>
        <name>Zn(2+)</name>
        <dbReference type="ChEBI" id="CHEBI:29105"/>
    </ligand>
</feature>
<dbReference type="SUPFAM" id="SSF52374">
    <property type="entry name" value="Nucleotidylyl transferase"/>
    <property type="match status" value="1"/>
</dbReference>
<dbReference type="GO" id="GO:0005737">
    <property type="term" value="C:cytoplasm"/>
    <property type="evidence" value="ECO:0007669"/>
    <property type="project" value="UniProtKB-SubCell"/>
</dbReference>
<evidence type="ECO:0000313" key="10">
    <source>
        <dbReference type="Proteomes" id="UP000230084"/>
    </source>
</evidence>
<dbReference type="GO" id="GO:0046872">
    <property type="term" value="F:metal ion binding"/>
    <property type="evidence" value="ECO:0007669"/>
    <property type="project" value="UniProtKB-KW"/>
</dbReference>
<dbReference type="GO" id="GO:0004825">
    <property type="term" value="F:methionine-tRNA ligase activity"/>
    <property type="evidence" value="ECO:0007669"/>
    <property type="project" value="UniProtKB-UniRule"/>
</dbReference>
<dbReference type="InterPro" id="IPR015413">
    <property type="entry name" value="Methionyl/Leucyl_tRNA_Synth"/>
</dbReference>
<dbReference type="FunFam" id="2.170.220.10:FF:000003">
    <property type="entry name" value="Methionine--tRNA ligase"/>
    <property type="match status" value="1"/>
</dbReference>
<dbReference type="NCBIfam" id="NF008900">
    <property type="entry name" value="PRK12267.1"/>
    <property type="match status" value="1"/>
</dbReference>
<evidence type="ECO:0000256" key="1">
    <source>
        <dbReference type="ARBA" id="ARBA00022598"/>
    </source>
</evidence>
<feature type="domain" description="Methionyl/Valyl/Leucyl/Isoleucyl-tRNA synthetase anticodon-binding" evidence="7">
    <location>
        <begin position="386"/>
        <end position="464"/>
    </location>
</feature>
<dbReference type="InterPro" id="IPR013155">
    <property type="entry name" value="M/V/L/I-tRNA-synth_anticd-bd"/>
</dbReference>
<feature type="binding site" evidence="6">
    <location>
        <position position="146"/>
    </location>
    <ligand>
        <name>Zn(2+)</name>
        <dbReference type="ChEBI" id="CHEBI:29105"/>
    </ligand>
</feature>
<keyword evidence="6" id="KW-0479">Metal-binding</keyword>
<keyword evidence="3 6" id="KW-0067">ATP-binding</keyword>
<accession>A0A2H0RN79</accession>
<comment type="catalytic activity">
    <reaction evidence="6">
        <text>tRNA(Met) + L-methionine + ATP = L-methionyl-tRNA(Met) + AMP + diphosphate</text>
        <dbReference type="Rhea" id="RHEA:13481"/>
        <dbReference type="Rhea" id="RHEA-COMP:9667"/>
        <dbReference type="Rhea" id="RHEA-COMP:9698"/>
        <dbReference type="ChEBI" id="CHEBI:30616"/>
        <dbReference type="ChEBI" id="CHEBI:33019"/>
        <dbReference type="ChEBI" id="CHEBI:57844"/>
        <dbReference type="ChEBI" id="CHEBI:78442"/>
        <dbReference type="ChEBI" id="CHEBI:78530"/>
        <dbReference type="ChEBI" id="CHEBI:456215"/>
        <dbReference type="EC" id="6.1.1.10"/>
    </reaction>
</comment>
<evidence type="ECO:0000259" key="7">
    <source>
        <dbReference type="Pfam" id="PF08264"/>
    </source>
</evidence>
<keyword evidence="2 6" id="KW-0547">Nucleotide-binding</keyword>
<dbReference type="Pfam" id="PF09334">
    <property type="entry name" value="tRNA-synt_1g"/>
    <property type="match status" value="2"/>
</dbReference>
<feature type="short sequence motif" description="'KMSKS' region" evidence="6">
    <location>
        <begin position="296"/>
        <end position="300"/>
    </location>
</feature>
<dbReference type="Gene3D" id="2.170.220.10">
    <property type="match status" value="1"/>
</dbReference>
<keyword evidence="6" id="KW-0862">Zinc</keyword>
<feature type="domain" description="Methionyl/Leucyl tRNA synthetase" evidence="8">
    <location>
        <begin position="5"/>
        <end position="145"/>
    </location>
</feature>
<dbReference type="AlphaFoldDB" id="A0A2H0RN79"/>
<comment type="subcellular location">
    <subcellularLocation>
        <location evidence="6">Cytoplasm</location>
    </subcellularLocation>
</comment>
<sequence length="507" mass="57973">MKTFYITTPIYYASGDPHIGHAYTNLMADITARYHRMAGHPVLFVTGTDEHGMKVQQKAQEAGKSPKVFVDEIAAKFRELTDVWNITNDDFIRTTEDRHKETVAVFWKRVMDAGYIYKKSYGGLYCVGCEAFKTEKDLVEGKCPDHDAIPEPLEEENYFFKLSAFQKPLEKLFDEGDAFVTPVDKLNEMRQILTSGLEDISISRSTEKLQWGIPVPGDESQVLYVWFDALVNYISALGFGREENRMKEAWPADIHFVGKEINRFHSLLWPAMLLAAGLEPPKQIAVHGWITVDGKKMSKTIGNVLDPFMLVEERGLEAIRYFMTREIPFYRDGDFSFARFEDRYNNDLANELGNLLHRAVAMTDRYLAGVVPARADYDVASHWTAYRSGMENLRFDEALEAAWKFVRELNKYIDTKEPWKLGKQEDKTSVSEVLYVLLESLRQLGWMLMPILPETSMRIFEAVGTSFEEQAQFTMSEAAKWGGLKPGLSVVPGEPLFPRREVVVNNA</sequence>
<dbReference type="GO" id="GO:0006431">
    <property type="term" value="P:methionyl-tRNA aminoacylation"/>
    <property type="evidence" value="ECO:0007669"/>
    <property type="project" value="UniProtKB-UniRule"/>
</dbReference>
<comment type="caution">
    <text evidence="9">The sequence shown here is derived from an EMBL/GenBank/DDBJ whole genome shotgun (WGS) entry which is preliminary data.</text>
</comment>
<dbReference type="CDD" id="cd00814">
    <property type="entry name" value="MetRS_core"/>
    <property type="match status" value="1"/>
</dbReference>
<dbReference type="EMBL" id="PCYM01000001">
    <property type="protein sequence ID" value="PIR47907.1"/>
    <property type="molecule type" value="Genomic_DNA"/>
</dbReference>
<organism evidence="9 10">
    <name type="scientific">Candidatus Uhrbacteria bacterium CG10_big_fil_rev_8_21_14_0_10_50_16</name>
    <dbReference type="NCBI Taxonomy" id="1975039"/>
    <lineage>
        <taxon>Bacteria</taxon>
        <taxon>Candidatus Uhriibacteriota</taxon>
    </lineage>
</organism>
<evidence type="ECO:0000256" key="4">
    <source>
        <dbReference type="ARBA" id="ARBA00022917"/>
    </source>
</evidence>
<dbReference type="Gene3D" id="1.10.730.10">
    <property type="entry name" value="Isoleucyl-tRNA Synthetase, Domain 1"/>
    <property type="match status" value="1"/>
</dbReference>
<dbReference type="InterPro" id="IPR023457">
    <property type="entry name" value="Met-tRNA_synth_2"/>
</dbReference>
<evidence type="ECO:0000259" key="8">
    <source>
        <dbReference type="Pfam" id="PF09334"/>
    </source>
</evidence>
<dbReference type="PRINTS" id="PR01041">
    <property type="entry name" value="TRNASYNTHMET"/>
</dbReference>
<dbReference type="Proteomes" id="UP000230084">
    <property type="component" value="Unassembled WGS sequence"/>
</dbReference>
<feature type="binding site" evidence="6">
    <location>
        <position position="129"/>
    </location>
    <ligand>
        <name>Zn(2+)</name>
        <dbReference type="ChEBI" id="CHEBI:29105"/>
    </ligand>
</feature>
<feature type="binding site" evidence="6">
    <location>
        <position position="126"/>
    </location>
    <ligand>
        <name>Zn(2+)</name>
        <dbReference type="ChEBI" id="CHEBI:29105"/>
    </ligand>
</feature>
<evidence type="ECO:0000313" key="9">
    <source>
        <dbReference type="EMBL" id="PIR47907.1"/>
    </source>
</evidence>
<dbReference type="Gene3D" id="3.40.50.620">
    <property type="entry name" value="HUPs"/>
    <property type="match status" value="1"/>
</dbReference>
<evidence type="ECO:0000256" key="6">
    <source>
        <dbReference type="HAMAP-Rule" id="MF_01228"/>
    </source>
</evidence>
<dbReference type="GO" id="GO:0005524">
    <property type="term" value="F:ATP binding"/>
    <property type="evidence" value="ECO:0007669"/>
    <property type="project" value="UniProtKB-UniRule"/>
</dbReference>
<keyword evidence="1 6" id="KW-0436">Ligase</keyword>
<keyword evidence="6" id="KW-0963">Cytoplasm</keyword>
<comment type="similarity">
    <text evidence="6">Belongs to the class-I aminoacyl-tRNA synthetase family. MetG type 2A subfamily.</text>
</comment>
<dbReference type="InterPro" id="IPR009080">
    <property type="entry name" value="tRNAsynth_Ia_anticodon-bd"/>
</dbReference>
<dbReference type="CDD" id="cd07957">
    <property type="entry name" value="Anticodon_Ia_Met"/>
    <property type="match status" value="1"/>
</dbReference>
<dbReference type="HAMAP" id="MF_01228">
    <property type="entry name" value="Met_tRNA_synth_type2"/>
    <property type="match status" value="1"/>
</dbReference>
<dbReference type="Pfam" id="PF08264">
    <property type="entry name" value="Anticodon_1"/>
    <property type="match status" value="1"/>
</dbReference>
<evidence type="ECO:0000256" key="3">
    <source>
        <dbReference type="ARBA" id="ARBA00022840"/>
    </source>
</evidence>
<gene>
    <name evidence="6" type="primary">metG</name>
    <name evidence="9" type="ORF">COV06_00705</name>
</gene>
<proteinExistence type="inferred from homology"/>
<keyword evidence="4 6" id="KW-0648">Protein biosynthesis</keyword>
<evidence type="ECO:0000256" key="5">
    <source>
        <dbReference type="ARBA" id="ARBA00023146"/>
    </source>
</evidence>
<comment type="function">
    <text evidence="6">Is required not only for elongation of protein synthesis but also for the initiation of all mRNA translation through initiator tRNA(fMet) aminoacylation.</text>
</comment>
<feature type="domain" description="Methionyl/Leucyl tRNA synthetase" evidence="8">
    <location>
        <begin position="149"/>
        <end position="359"/>
    </location>
</feature>
<dbReference type="InterPro" id="IPR014729">
    <property type="entry name" value="Rossmann-like_a/b/a_fold"/>
</dbReference>
<dbReference type="PANTHER" id="PTHR43326">
    <property type="entry name" value="METHIONYL-TRNA SYNTHETASE"/>
    <property type="match status" value="1"/>
</dbReference>
<dbReference type="InterPro" id="IPR041872">
    <property type="entry name" value="Anticodon_Met"/>
</dbReference>
<dbReference type="PANTHER" id="PTHR43326:SF1">
    <property type="entry name" value="METHIONINE--TRNA LIGASE, MITOCHONDRIAL"/>
    <property type="match status" value="1"/>
</dbReference>
<dbReference type="SUPFAM" id="SSF47323">
    <property type="entry name" value="Anticodon-binding domain of a subclass of class I aminoacyl-tRNA synthetases"/>
    <property type="match status" value="1"/>
</dbReference>
<name>A0A2H0RN79_9BACT</name>
<feature type="binding site" evidence="6">
    <location>
        <position position="295"/>
    </location>
    <ligand>
        <name>ATP</name>
        <dbReference type="ChEBI" id="CHEBI:30616"/>
    </ligand>
</feature>
<comment type="subunit">
    <text evidence="6">Monomer.</text>
</comment>
<evidence type="ECO:0000256" key="2">
    <source>
        <dbReference type="ARBA" id="ARBA00022741"/>
    </source>
</evidence>
<dbReference type="EC" id="6.1.1.10" evidence="6"/>
<dbReference type="InterPro" id="IPR033911">
    <property type="entry name" value="MetRS_core"/>
</dbReference>
<keyword evidence="5 6" id="KW-0030">Aminoacyl-tRNA synthetase</keyword>
<reference evidence="9 10" key="1">
    <citation type="submission" date="2017-09" db="EMBL/GenBank/DDBJ databases">
        <title>Depth-based differentiation of microbial function through sediment-hosted aquifers and enrichment of novel symbionts in the deep terrestrial subsurface.</title>
        <authorList>
            <person name="Probst A.J."/>
            <person name="Ladd B."/>
            <person name="Jarett J.K."/>
            <person name="Geller-Mcgrath D.E."/>
            <person name="Sieber C.M."/>
            <person name="Emerson J.B."/>
            <person name="Anantharaman K."/>
            <person name="Thomas B.C."/>
            <person name="Malmstrom R."/>
            <person name="Stieglmeier M."/>
            <person name="Klingl A."/>
            <person name="Woyke T."/>
            <person name="Ryan C.M."/>
            <person name="Banfield J.F."/>
        </authorList>
    </citation>
    <scope>NUCLEOTIDE SEQUENCE [LARGE SCALE GENOMIC DNA]</scope>
    <source>
        <strain evidence="9">CG10_big_fil_rev_8_21_14_0_10_50_16</strain>
    </source>
</reference>
<comment type="cofactor">
    <cofactor evidence="6">
        <name>Zn(2+)</name>
        <dbReference type="ChEBI" id="CHEBI:29105"/>
    </cofactor>
    <text evidence="6">Binds 1 zinc ion per subunit.</text>
</comment>